<evidence type="ECO:0000256" key="1">
    <source>
        <dbReference type="SAM" id="MobiDB-lite"/>
    </source>
</evidence>
<accession>A0A1D1YJZ8</accession>
<sequence>MLPYEKRGRRKWGQTENGKEIIGRSHPKNVSFFPPCSCTQTWVSFPTHFDHSVPQNKSKYKFVHPTNTMSDKNRIEPCTQILSSPPFSPSPVLVFFTDEVLGILWWNG</sequence>
<gene>
    <name evidence="2" type="ORF">g.98827</name>
</gene>
<evidence type="ECO:0000313" key="2">
    <source>
        <dbReference type="EMBL" id="JAT54968.1"/>
    </source>
</evidence>
<dbReference type="AlphaFoldDB" id="A0A1D1YJZ8"/>
<feature type="region of interest" description="Disordered" evidence="1">
    <location>
        <begin position="1"/>
        <end position="22"/>
    </location>
</feature>
<organism evidence="2">
    <name type="scientific">Anthurium amnicola</name>
    <dbReference type="NCBI Taxonomy" id="1678845"/>
    <lineage>
        <taxon>Eukaryota</taxon>
        <taxon>Viridiplantae</taxon>
        <taxon>Streptophyta</taxon>
        <taxon>Embryophyta</taxon>
        <taxon>Tracheophyta</taxon>
        <taxon>Spermatophyta</taxon>
        <taxon>Magnoliopsida</taxon>
        <taxon>Liliopsida</taxon>
        <taxon>Araceae</taxon>
        <taxon>Pothoideae</taxon>
        <taxon>Potheae</taxon>
        <taxon>Anthurium</taxon>
    </lineage>
</organism>
<proteinExistence type="predicted"/>
<protein>
    <submittedName>
        <fullName evidence="2">Uncharacterized protein</fullName>
    </submittedName>
</protein>
<name>A0A1D1YJZ8_9ARAE</name>
<dbReference type="EMBL" id="GDJX01012968">
    <property type="protein sequence ID" value="JAT54968.1"/>
    <property type="molecule type" value="Transcribed_RNA"/>
</dbReference>
<reference evidence="2" key="1">
    <citation type="submission" date="2015-07" db="EMBL/GenBank/DDBJ databases">
        <title>Transcriptome Assembly of Anthurium amnicola.</title>
        <authorList>
            <person name="Suzuki J."/>
        </authorList>
    </citation>
    <scope>NUCLEOTIDE SEQUENCE</scope>
</reference>